<dbReference type="HOGENOM" id="CLU_070025_5_1_6"/>
<dbReference type="Proteomes" id="UP000007843">
    <property type="component" value="Chromosome"/>
</dbReference>
<evidence type="ECO:0000313" key="3">
    <source>
        <dbReference type="Proteomes" id="UP000007843"/>
    </source>
</evidence>
<accession>A0A0H3HDS4</accession>
<evidence type="ECO:0000259" key="1">
    <source>
        <dbReference type="Pfam" id="PF02627"/>
    </source>
</evidence>
<dbReference type="InterPro" id="IPR052512">
    <property type="entry name" value="4CMD/NDH-1_regulator"/>
</dbReference>
<protein>
    <submittedName>
        <fullName evidence="2">Carboxymuconolactone decarboxylase</fullName>
    </submittedName>
</protein>
<reference evidence="2 3" key="1">
    <citation type="journal article" date="2012" name="J. Bacteriol.">
        <title>Complete genome sequence of Klebsiella oxytoca KCTC 1686, used in production of 2,3-butanediol.</title>
        <authorList>
            <person name="Shin S.H."/>
            <person name="Kim S."/>
            <person name="Kim J.Y."/>
            <person name="Lee S."/>
            <person name="Um Y."/>
            <person name="Oh M.K."/>
            <person name="Kim Y.R."/>
            <person name="Lee J."/>
            <person name="Yang K.S."/>
        </authorList>
    </citation>
    <scope>NUCLEOTIDE SEQUENCE [LARGE SCALE GENOMIC DNA]</scope>
    <source>
        <strain evidence="3">ATCC 8724 / DSM 4798 / JCM 20051 / NBRC 3318 / NRRL B-199 / KCTC 1686</strain>
    </source>
</reference>
<dbReference type="InterPro" id="IPR029032">
    <property type="entry name" value="AhpD-like"/>
</dbReference>
<feature type="domain" description="Carboxymuconolactone decarboxylase-like" evidence="1">
    <location>
        <begin position="29"/>
        <end position="101"/>
    </location>
</feature>
<dbReference type="Pfam" id="PF02627">
    <property type="entry name" value="CMD"/>
    <property type="match status" value="1"/>
</dbReference>
<dbReference type="RefSeq" id="WP_014229939.1">
    <property type="nucleotide sequence ID" value="NC_016612.1"/>
</dbReference>
<organism evidence="2 3">
    <name type="scientific">Klebsiella michiganensis (strain ATCC 8724 / DSM 4798 / JCM 20051 / NBRC 3318 / NRRL B-199 / KCTC 1686 / BUCSAV 143 / CCM 1901)</name>
    <dbReference type="NCBI Taxonomy" id="1006551"/>
    <lineage>
        <taxon>Bacteria</taxon>
        <taxon>Pseudomonadati</taxon>
        <taxon>Pseudomonadota</taxon>
        <taxon>Gammaproteobacteria</taxon>
        <taxon>Enterobacterales</taxon>
        <taxon>Enterobacteriaceae</taxon>
        <taxon>Klebsiella/Raoultella group</taxon>
        <taxon>Klebsiella</taxon>
    </lineage>
</organism>
<dbReference type="AlphaFoldDB" id="A0A0H3HDS4"/>
<dbReference type="PANTHER" id="PTHR33570">
    <property type="entry name" value="4-CARBOXYMUCONOLACTONE DECARBOXYLASE FAMILY PROTEIN"/>
    <property type="match status" value="1"/>
</dbReference>
<dbReference type="KEGG" id="kox:KOX_24470"/>
<dbReference type="PATRIC" id="fig|1006551.4.peg.4911"/>
<gene>
    <name evidence="2" type="ordered locus">KOX_24470</name>
</gene>
<dbReference type="SUPFAM" id="SSF69118">
    <property type="entry name" value="AhpD-like"/>
    <property type="match status" value="1"/>
</dbReference>
<evidence type="ECO:0000313" key="2">
    <source>
        <dbReference type="EMBL" id="AEX06609.1"/>
    </source>
</evidence>
<dbReference type="EMBL" id="CP003218">
    <property type="protein sequence ID" value="AEX06609.1"/>
    <property type="molecule type" value="Genomic_DNA"/>
</dbReference>
<name>A0A0H3HDS4_KLEM8</name>
<dbReference type="GO" id="GO:0051920">
    <property type="term" value="F:peroxiredoxin activity"/>
    <property type="evidence" value="ECO:0007669"/>
    <property type="project" value="InterPro"/>
</dbReference>
<proteinExistence type="predicted"/>
<dbReference type="PANTHER" id="PTHR33570:SF9">
    <property type="entry name" value="BLL4600 PROTEIN"/>
    <property type="match status" value="1"/>
</dbReference>
<dbReference type="InterPro" id="IPR003779">
    <property type="entry name" value="CMD-like"/>
</dbReference>
<dbReference type="Gene3D" id="1.20.1290.10">
    <property type="entry name" value="AhpD-like"/>
    <property type="match status" value="1"/>
</dbReference>
<sequence>MKAVDFTRPREAARAFTPKLSGFVEQPLYSDVWTDPDLAPRDRSLITIACLIALNHSNELPAHLRRGIENGLTKTEISALITHMAFYAGFPAAITASGYANATFEEQA</sequence>